<organism evidence="3 4">
    <name type="scientific">Toxocara canis</name>
    <name type="common">Canine roundworm</name>
    <dbReference type="NCBI Taxonomy" id="6265"/>
    <lineage>
        <taxon>Eukaryota</taxon>
        <taxon>Metazoa</taxon>
        <taxon>Ecdysozoa</taxon>
        <taxon>Nematoda</taxon>
        <taxon>Chromadorea</taxon>
        <taxon>Rhabditida</taxon>
        <taxon>Spirurina</taxon>
        <taxon>Ascaridomorpha</taxon>
        <taxon>Ascaridoidea</taxon>
        <taxon>Toxocaridae</taxon>
        <taxon>Toxocara</taxon>
    </lineage>
</organism>
<reference evidence="2 3" key="2">
    <citation type="submission" date="2018-11" db="EMBL/GenBank/DDBJ databases">
        <authorList>
            <consortium name="Pathogen Informatics"/>
        </authorList>
    </citation>
    <scope>NUCLEOTIDE SEQUENCE [LARGE SCALE GENOMIC DNA]</scope>
</reference>
<sequence length="228" mass="24784">MISDPIVANITWGNKDSLPTAGIDSMTMSNLQLGRWLNRIREVDCDWLFVEAFSVVFHLFLKCNLLCVLCRATCSGAPEYDDINTTVQPHNAGYNRRANSFVITTLITSPTNADVMSETVEDAYVDHRIWTALVVAILLVVQMIAVTVCCCIERSKRNSAARMEFVPFRLDSEEDASALLVKGNRKALSGEGVTVEDGAALLTVDAVQPTANMPSQSVGAGGALLTIQ</sequence>
<keyword evidence="1" id="KW-0812">Transmembrane</keyword>
<dbReference type="Proteomes" id="UP000050794">
    <property type="component" value="Unassembled WGS sequence"/>
</dbReference>
<accession>A0A183V9K4</accession>
<evidence type="ECO:0000256" key="1">
    <source>
        <dbReference type="SAM" id="Phobius"/>
    </source>
</evidence>
<evidence type="ECO:0000313" key="3">
    <source>
        <dbReference type="Proteomes" id="UP000050794"/>
    </source>
</evidence>
<dbReference type="AlphaFoldDB" id="A0A183V9K4"/>
<keyword evidence="1" id="KW-1133">Transmembrane helix</keyword>
<keyword evidence="3" id="KW-1185">Reference proteome</keyword>
<gene>
    <name evidence="2" type="ORF">TCNE_LOCUS17423</name>
</gene>
<feature type="transmembrane region" description="Helical" evidence="1">
    <location>
        <begin position="129"/>
        <end position="152"/>
    </location>
</feature>
<proteinExistence type="predicted"/>
<name>A0A183V9K4_TOXCA</name>
<reference evidence="4" key="1">
    <citation type="submission" date="2016-06" db="UniProtKB">
        <authorList>
            <consortium name="WormBaseParasite"/>
        </authorList>
    </citation>
    <scope>IDENTIFICATION</scope>
</reference>
<dbReference type="EMBL" id="UYWY01024425">
    <property type="protein sequence ID" value="VDM48744.1"/>
    <property type="molecule type" value="Genomic_DNA"/>
</dbReference>
<evidence type="ECO:0000313" key="4">
    <source>
        <dbReference type="WBParaSite" id="TCNE_0001742501-mRNA-1"/>
    </source>
</evidence>
<dbReference type="WBParaSite" id="TCNE_0001742501-mRNA-1">
    <property type="protein sequence ID" value="TCNE_0001742501-mRNA-1"/>
    <property type="gene ID" value="TCNE_0001742501"/>
</dbReference>
<keyword evidence="1" id="KW-0472">Membrane</keyword>
<protein>
    <submittedName>
        <fullName evidence="4">Transmembrane protein</fullName>
    </submittedName>
</protein>
<evidence type="ECO:0000313" key="2">
    <source>
        <dbReference type="EMBL" id="VDM48744.1"/>
    </source>
</evidence>